<comment type="caution">
    <text evidence="13">The sequence shown here is derived from an EMBL/GenBank/DDBJ whole genome shotgun (WGS) entry which is preliminary data.</text>
</comment>
<evidence type="ECO:0000256" key="2">
    <source>
        <dbReference type="ARBA" id="ARBA00004496"/>
    </source>
</evidence>
<evidence type="ECO:0000259" key="12">
    <source>
        <dbReference type="PROSITE" id="PS51186"/>
    </source>
</evidence>
<evidence type="ECO:0000256" key="7">
    <source>
        <dbReference type="ARBA" id="ARBA00022679"/>
    </source>
</evidence>
<accession>A0A1Y3EBH4</accession>
<dbReference type="EMBL" id="LVZM01021631">
    <property type="protein sequence ID" value="OUC41206.1"/>
    <property type="molecule type" value="Genomic_DNA"/>
</dbReference>
<dbReference type="GO" id="GO:1990189">
    <property type="term" value="F:protein N-terminal-serine acetyltransferase activity"/>
    <property type="evidence" value="ECO:0007669"/>
    <property type="project" value="UniProtKB-EC"/>
</dbReference>
<evidence type="ECO:0000256" key="1">
    <source>
        <dbReference type="ARBA" id="ARBA00004123"/>
    </source>
</evidence>
<dbReference type="AlphaFoldDB" id="A0A1Y3EBH4"/>
<comment type="subcellular location">
    <subcellularLocation>
        <location evidence="2">Cytoplasm</location>
    </subcellularLocation>
    <subcellularLocation>
        <location evidence="1">Nucleus</location>
    </subcellularLocation>
</comment>
<dbReference type="PANTHER" id="PTHR20531:SF1">
    <property type="entry name" value="N-ALPHA-ACETYLTRANSFERASE 40"/>
    <property type="match status" value="1"/>
</dbReference>
<keyword evidence="9" id="KW-0012">Acyltransferase</keyword>
<evidence type="ECO:0000256" key="10">
    <source>
        <dbReference type="ARBA" id="ARBA00047821"/>
    </source>
</evidence>
<proteinExistence type="inferred from homology"/>
<evidence type="ECO:0000256" key="11">
    <source>
        <dbReference type="ARBA" id="ARBA00049524"/>
    </source>
</evidence>
<evidence type="ECO:0000256" key="5">
    <source>
        <dbReference type="ARBA" id="ARBA00015043"/>
    </source>
</evidence>
<comment type="catalytic activity">
    <reaction evidence="10">
        <text>N-terminal L-seryl-[histone H2A] + acetyl-CoA = N-terminal N(alpha)-acetyl-L-seryl-[histone H2A] + CoA + H(+)</text>
        <dbReference type="Rhea" id="RHEA:50600"/>
        <dbReference type="Rhea" id="RHEA-COMP:12742"/>
        <dbReference type="Rhea" id="RHEA-COMP:12744"/>
        <dbReference type="ChEBI" id="CHEBI:15378"/>
        <dbReference type="ChEBI" id="CHEBI:57287"/>
        <dbReference type="ChEBI" id="CHEBI:57288"/>
        <dbReference type="ChEBI" id="CHEBI:64738"/>
        <dbReference type="ChEBI" id="CHEBI:83690"/>
        <dbReference type="EC" id="2.3.1.257"/>
    </reaction>
</comment>
<reference evidence="13 14" key="1">
    <citation type="submission" date="2015-04" db="EMBL/GenBank/DDBJ databases">
        <title>Draft genome of the roundworm Trichinella nativa.</title>
        <authorList>
            <person name="Mitreva M."/>
        </authorList>
    </citation>
    <scope>NUCLEOTIDE SEQUENCE [LARGE SCALE GENOMIC DNA]</scope>
    <source>
        <strain evidence="13 14">ISS45</strain>
    </source>
</reference>
<dbReference type="Pfam" id="PF00583">
    <property type="entry name" value="Acetyltransf_1"/>
    <property type="match status" value="1"/>
</dbReference>
<evidence type="ECO:0000256" key="6">
    <source>
        <dbReference type="ARBA" id="ARBA00022490"/>
    </source>
</evidence>
<evidence type="ECO:0000256" key="8">
    <source>
        <dbReference type="ARBA" id="ARBA00023242"/>
    </source>
</evidence>
<dbReference type="InterPro" id="IPR016181">
    <property type="entry name" value="Acyl_CoA_acyltransferase"/>
</dbReference>
<feature type="domain" description="N-acetyltransferase" evidence="12">
    <location>
        <begin position="58"/>
        <end position="199"/>
    </location>
</feature>
<dbReference type="Proteomes" id="UP000243006">
    <property type="component" value="Unassembled WGS sequence"/>
</dbReference>
<organism evidence="13 14">
    <name type="scientific">Trichinella nativa</name>
    <dbReference type="NCBI Taxonomy" id="6335"/>
    <lineage>
        <taxon>Eukaryota</taxon>
        <taxon>Metazoa</taxon>
        <taxon>Ecdysozoa</taxon>
        <taxon>Nematoda</taxon>
        <taxon>Enoplea</taxon>
        <taxon>Dorylaimia</taxon>
        <taxon>Trichinellida</taxon>
        <taxon>Trichinellidae</taxon>
        <taxon>Trichinella</taxon>
    </lineage>
</organism>
<keyword evidence="8" id="KW-0539">Nucleus</keyword>
<dbReference type="CDD" id="cd04301">
    <property type="entry name" value="NAT_SF"/>
    <property type="match status" value="1"/>
</dbReference>
<dbReference type="InterPro" id="IPR000182">
    <property type="entry name" value="GNAT_dom"/>
</dbReference>
<evidence type="ECO:0000256" key="4">
    <source>
        <dbReference type="ARBA" id="ARBA00012950"/>
    </source>
</evidence>
<gene>
    <name evidence="13" type="ORF">D917_03559</name>
</gene>
<dbReference type="PANTHER" id="PTHR20531">
    <property type="entry name" value="N-ALPHA-ACETYLTRANSFERASE 40"/>
    <property type="match status" value="1"/>
</dbReference>
<evidence type="ECO:0000256" key="3">
    <source>
        <dbReference type="ARBA" id="ARBA00008870"/>
    </source>
</evidence>
<evidence type="ECO:0000313" key="14">
    <source>
        <dbReference type="Proteomes" id="UP000243006"/>
    </source>
</evidence>
<dbReference type="InterPro" id="IPR039949">
    <property type="entry name" value="NAA40"/>
</dbReference>
<comment type="catalytic activity">
    <reaction evidence="11">
        <text>N-terminal L-seryl-[histone H4] + acetyl-CoA = N-terminal N(alpha)-acetyl-L-seryl-[histone H4] + CoA + H(+)</text>
        <dbReference type="Rhea" id="RHEA:50596"/>
        <dbReference type="Rhea" id="RHEA-COMP:12740"/>
        <dbReference type="Rhea" id="RHEA-COMP:12743"/>
        <dbReference type="ChEBI" id="CHEBI:15378"/>
        <dbReference type="ChEBI" id="CHEBI:57287"/>
        <dbReference type="ChEBI" id="CHEBI:57288"/>
        <dbReference type="ChEBI" id="CHEBI:64738"/>
        <dbReference type="ChEBI" id="CHEBI:83690"/>
        <dbReference type="EC" id="2.3.1.257"/>
    </reaction>
</comment>
<keyword evidence="7 13" id="KW-0808">Transferase</keyword>
<dbReference type="Gene3D" id="3.40.630.30">
    <property type="match status" value="1"/>
</dbReference>
<dbReference type="GO" id="GO:0005634">
    <property type="term" value="C:nucleus"/>
    <property type="evidence" value="ECO:0007669"/>
    <property type="project" value="UniProtKB-SubCell"/>
</dbReference>
<protein>
    <recommendedName>
        <fullName evidence="5">N-alpha-acetyltransferase 40</fullName>
        <ecNumber evidence="4">2.3.1.257</ecNumber>
    </recommendedName>
</protein>
<dbReference type="GO" id="GO:0005737">
    <property type="term" value="C:cytoplasm"/>
    <property type="evidence" value="ECO:0007669"/>
    <property type="project" value="UniProtKB-SubCell"/>
</dbReference>
<name>A0A1Y3EBH4_9BILA</name>
<dbReference type="GO" id="GO:0043998">
    <property type="term" value="F:histone H2A acetyltransferase activity"/>
    <property type="evidence" value="ECO:0007669"/>
    <property type="project" value="InterPro"/>
</dbReference>
<dbReference type="SUPFAM" id="SSF55729">
    <property type="entry name" value="Acyl-CoA N-acyltransferases (Nat)"/>
    <property type="match status" value="1"/>
</dbReference>
<dbReference type="GO" id="GO:0010485">
    <property type="term" value="F:histone H4 acetyltransferase activity"/>
    <property type="evidence" value="ECO:0007669"/>
    <property type="project" value="InterPro"/>
</dbReference>
<comment type="similarity">
    <text evidence="3">Belongs to the acetyltransferase family. NAA40 subfamily.</text>
</comment>
<dbReference type="PROSITE" id="PS51186">
    <property type="entry name" value="GNAT"/>
    <property type="match status" value="1"/>
</dbReference>
<dbReference type="EC" id="2.3.1.257" evidence="4"/>
<evidence type="ECO:0000313" key="13">
    <source>
        <dbReference type="EMBL" id="OUC41206.1"/>
    </source>
</evidence>
<evidence type="ECO:0000256" key="9">
    <source>
        <dbReference type="ARBA" id="ARBA00023315"/>
    </source>
</evidence>
<sequence length="200" mass="23605">MTGYKLVMLPYHLRKELVARANGRTSEELFQCIDNKPQVGELKFEIFTRSDLPEKLFIEMFNLLESNMKCLYERSSWGWDREKKVEEMNNKACRYIVVINEVGSVVGFCHFRFDMERGRTALYCYEIQVAEHYRRQGVGTAIIEIVKQLAAKTKMLNVFVTVFKFNENSLKFFVKQAFVEDTYSPTKEEHADYYILSKQI</sequence>
<keyword evidence="6" id="KW-0963">Cytoplasm</keyword>